<comment type="similarity">
    <text evidence="1 5">Belongs to the FtsZ family.</text>
</comment>
<evidence type="ECO:0000259" key="8">
    <source>
        <dbReference type="SMART" id="SM00865"/>
    </source>
</evidence>
<dbReference type="GO" id="GO:0032153">
    <property type="term" value="C:cell division site"/>
    <property type="evidence" value="ECO:0007669"/>
    <property type="project" value="UniProtKB-UniRule"/>
</dbReference>
<dbReference type="EMBL" id="QUMS01000001">
    <property type="protein sequence ID" value="REG10642.1"/>
    <property type="molecule type" value="Genomic_DNA"/>
</dbReference>
<dbReference type="GO" id="GO:0000917">
    <property type="term" value="P:division septum assembly"/>
    <property type="evidence" value="ECO:0007669"/>
    <property type="project" value="UniProtKB-KW"/>
</dbReference>
<evidence type="ECO:0000256" key="1">
    <source>
        <dbReference type="ARBA" id="ARBA00009690"/>
    </source>
</evidence>
<dbReference type="PANTHER" id="PTHR30314:SF3">
    <property type="entry name" value="MITOCHONDRIAL DIVISION PROTEIN FSZA"/>
    <property type="match status" value="1"/>
</dbReference>
<feature type="binding site" evidence="5">
    <location>
        <position position="190"/>
    </location>
    <ligand>
        <name>GTP</name>
        <dbReference type="ChEBI" id="CHEBI:37565"/>
    </ligand>
</feature>
<dbReference type="AlphaFoldDB" id="A0A347ZTZ3"/>
<dbReference type="GO" id="GO:0043093">
    <property type="term" value="P:FtsZ-dependent cytokinesis"/>
    <property type="evidence" value="ECO:0007669"/>
    <property type="project" value="UniProtKB-UniRule"/>
</dbReference>
<comment type="caution">
    <text evidence="9">The sequence shown here is derived from an EMBL/GenBank/DDBJ whole genome shotgun (WGS) entry which is preliminary data.</text>
</comment>
<dbReference type="PROSITE" id="PS01134">
    <property type="entry name" value="FTSZ_1"/>
    <property type="match status" value="1"/>
</dbReference>
<dbReference type="CDD" id="cd02201">
    <property type="entry name" value="FtsZ_type1"/>
    <property type="match status" value="1"/>
</dbReference>
<dbReference type="PRINTS" id="PR00423">
    <property type="entry name" value="CELLDVISFTSZ"/>
</dbReference>
<dbReference type="InterPro" id="IPR018316">
    <property type="entry name" value="Tubulin/FtsZ_2-layer-sand-dom"/>
</dbReference>
<keyword evidence="5 9" id="KW-0132">Cell division</keyword>
<dbReference type="SUPFAM" id="SSF55307">
    <property type="entry name" value="Tubulin C-terminal domain-like"/>
    <property type="match status" value="1"/>
</dbReference>
<gene>
    <name evidence="5" type="primary">ftsZ</name>
    <name evidence="9" type="ORF">DFR64_0501</name>
</gene>
<keyword evidence="4 5" id="KW-0717">Septation</keyword>
<dbReference type="Gene3D" id="3.40.50.1440">
    <property type="entry name" value="Tubulin/FtsZ, GTPase domain"/>
    <property type="match status" value="1"/>
</dbReference>
<comment type="subunit">
    <text evidence="5">Homodimer. Polymerizes to form a dynamic ring structure in a strictly GTP-dependent manner. Interacts directly with several other division proteins.</text>
</comment>
<dbReference type="InterPro" id="IPR000158">
    <property type="entry name" value="Cell_div_FtsZ"/>
</dbReference>
<evidence type="ECO:0000313" key="10">
    <source>
        <dbReference type="Proteomes" id="UP000256388"/>
    </source>
</evidence>
<keyword evidence="5" id="KW-0963">Cytoplasm</keyword>
<sequence length="387" mass="41235">MNISIDRASQFNNTPRIKVLGLGGAGCNTINRLSFLEVPGVELIAANTDRQCLQANPASSKILLGSNLTRGLGSGGNPAVGRSAAEESYKELIDAIRGSDLLFLTAGMGGGTGSGAIEIAARIAKSLNIPSLSIVTVPFAFEAGRRQHNAAEAVAALRPFTDTLITIPNDRLMAVASEDTTLEAAFGLSDDILLKGIQGITQMLGEPGLLDVDFSHVLRLVRTGGGTYISQGYGDGENRAIHAVESALSHPLLEDIQIQQAKGLIVKFSGDLSIAELEHAMHYLQARTSPETEIIPAVNTRERLNGQVMVTLLATGIGATALEYTPIPQEIPAVKVREEKLVEESPLPLDISPHSFKSAEKELDDLEIPAFIRRGYNQVERAVAYHG</sequence>
<evidence type="ECO:0000256" key="5">
    <source>
        <dbReference type="HAMAP-Rule" id="MF_00909"/>
    </source>
</evidence>
<dbReference type="Proteomes" id="UP000256388">
    <property type="component" value="Unassembled WGS sequence"/>
</dbReference>
<dbReference type="SUPFAM" id="SSF52490">
    <property type="entry name" value="Tubulin nucleotide-binding domain-like"/>
    <property type="match status" value="1"/>
</dbReference>
<proteinExistence type="inferred from homology"/>
<accession>A0A347ZTZ3</accession>
<feature type="domain" description="Tubulin/FtsZ 2-layer sandwich" evidence="8">
    <location>
        <begin position="210"/>
        <end position="326"/>
    </location>
</feature>
<dbReference type="InterPro" id="IPR020805">
    <property type="entry name" value="Cell_div_FtsZ_CS"/>
</dbReference>
<dbReference type="HAMAP" id="MF_00909">
    <property type="entry name" value="FtsZ"/>
    <property type="match status" value="1"/>
</dbReference>
<evidence type="ECO:0000256" key="3">
    <source>
        <dbReference type="ARBA" id="ARBA00023134"/>
    </source>
</evidence>
<keyword evidence="3 5" id="KW-0342">GTP-binding</keyword>
<dbReference type="InterPro" id="IPR024757">
    <property type="entry name" value="FtsZ_C"/>
</dbReference>
<dbReference type="Pfam" id="PF12327">
    <property type="entry name" value="FtsZ_C"/>
    <property type="match status" value="1"/>
</dbReference>
<dbReference type="GO" id="GO:0003924">
    <property type="term" value="F:GTPase activity"/>
    <property type="evidence" value="ECO:0007669"/>
    <property type="project" value="UniProtKB-UniRule"/>
</dbReference>
<dbReference type="SMART" id="SM00865">
    <property type="entry name" value="Tubulin_C"/>
    <property type="match status" value="1"/>
</dbReference>
<dbReference type="GO" id="GO:0005525">
    <property type="term" value="F:GTP binding"/>
    <property type="evidence" value="ECO:0007669"/>
    <property type="project" value="UniProtKB-UniRule"/>
</dbReference>
<organism evidence="9 10">
    <name type="scientific">Pelolinea submarina</name>
    <dbReference type="NCBI Taxonomy" id="913107"/>
    <lineage>
        <taxon>Bacteria</taxon>
        <taxon>Bacillati</taxon>
        <taxon>Chloroflexota</taxon>
        <taxon>Anaerolineae</taxon>
        <taxon>Anaerolineales</taxon>
        <taxon>Anaerolineaceae</taxon>
        <taxon>Pelolinea</taxon>
    </lineage>
</organism>
<keyword evidence="10" id="KW-1185">Reference proteome</keyword>
<dbReference type="Pfam" id="PF00091">
    <property type="entry name" value="Tubulin"/>
    <property type="match status" value="1"/>
</dbReference>
<evidence type="ECO:0000313" key="9">
    <source>
        <dbReference type="EMBL" id="REG10642.1"/>
    </source>
</evidence>
<protein>
    <recommendedName>
        <fullName evidence="5 6">Cell division protein FtsZ</fullName>
    </recommendedName>
</protein>
<dbReference type="InterPro" id="IPR008280">
    <property type="entry name" value="Tub_FtsZ_C"/>
</dbReference>
<keyword evidence="2 5" id="KW-0547">Nucleotide-binding</keyword>
<dbReference type="OrthoDB" id="9813375at2"/>
<keyword evidence="5" id="KW-0131">Cell cycle</keyword>
<feature type="binding site" evidence="5">
    <location>
        <begin position="24"/>
        <end position="28"/>
    </location>
    <ligand>
        <name>GTP</name>
        <dbReference type="ChEBI" id="CHEBI:37565"/>
    </ligand>
</feature>
<feature type="binding site" evidence="5">
    <location>
        <begin position="111"/>
        <end position="113"/>
    </location>
    <ligand>
        <name>GTP</name>
        <dbReference type="ChEBI" id="CHEBI:37565"/>
    </ligand>
</feature>
<comment type="function">
    <text evidence="5">Essential cell division protein that forms a contractile ring structure (Z ring) at the future cell division site. The regulation of the ring assembly controls the timing and the location of cell division. One of the functions of the FtsZ ring is to recruit other cell division proteins to the septum to produce a new cell wall between the dividing cells. Binds GTP and shows GTPase activity.</text>
</comment>
<dbReference type="GO" id="GO:0051258">
    <property type="term" value="P:protein polymerization"/>
    <property type="evidence" value="ECO:0007669"/>
    <property type="project" value="UniProtKB-UniRule"/>
</dbReference>
<dbReference type="InterPro" id="IPR036525">
    <property type="entry name" value="Tubulin/FtsZ_GTPase_sf"/>
</dbReference>
<feature type="domain" description="Tubulin/FtsZ GTPase" evidence="7">
    <location>
        <begin position="16"/>
        <end position="208"/>
    </location>
</feature>
<reference evidence="9 10" key="1">
    <citation type="submission" date="2018-08" db="EMBL/GenBank/DDBJ databases">
        <title>Genomic Encyclopedia of Type Strains, Phase IV (KMG-IV): sequencing the most valuable type-strain genomes for metagenomic binning, comparative biology and taxonomic classification.</title>
        <authorList>
            <person name="Goeker M."/>
        </authorList>
    </citation>
    <scope>NUCLEOTIDE SEQUENCE [LARGE SCALE GENOMIC DNA]</scope>
    <source>
        <strain evidence="9 10">DSM 23923</strain>
    </source>
</reference>
<evidence type="ECO:0000256" key="2">
    <source>
        <dbReference type="ARBA" id="ARBA00022741"/>
    </source>
</evidence>
<dbReference type="GO" id="GO:0005737">
    <property type="term" value="C:cytoplasm"/>
    <property type="evidence" value="ECO:0007669"/>
    <property type="project" value="UniProtKB-SubCell"/>
</dbReference>
<evidence type="ECO:0000259" key="7">
    <source>
        <dbReference type="SMART" id="SM00864"/>
    </source>
</evidence>
<dbReference type="InterPro" id="IPR045061">
    <property type="entry name" value="FtsZ/CetZ"/>
</dbReference>
<feature type="binding site" evidence="5">
    <location>
        <position position="142"/>
    </location>
    <ligand>
        <name>GTP</name>
        <dbReference type="ChEBI" id="CHEBI:37565"/>
    </ligand>
</feature>
<dbReference type="RefSeq" id="WP_116223809.1">
    <property type="nucleotide sequence ID" value="NZ_AP018437.1"/>
</dbReference>
<dbReference type="NCBIfam" id="TIGR00065">
    <property type="entry name" value="ftsZ"/>
    <property type="match status" value="1"/>
</dbReference>
<dbReference type="SMART" id="SM00864">
    <property type="entry name" value="Tubulin"/>
    <property type="match status" value="1"/>
</dbReference>
<dbReference type="PANTHER" id="PTHR30314">
    <property type="entry name" value="CELL DIVISION PROTEIN FTSZ-RELATED"/>
    <property type="match status" value="1"/>
</dbReference>
<feature type="binding site" evidence="5">
    <location>
        <position position="146"/>
    </location>
    <ligand>
        <name>GTP</name>
        <dbReference type="ChEBI" id="CHEBI:37565"/>
    </ligand>
</feature>
<evidence type="ECO:0000256" key="6">
    <source>
        <dbReference type="NCBIfam" id="TIGR00065"/>
    </source>
</evidence>
<dbReference type="InterPro" id="IPR003008">
    <property type="entry name" value="Tubulin_FtsZ_GTPase"/>
</dbReference>
<name>A0A347ZTZ3_9CHLR</name>
<comment type="subcellular location">
    <subcellularLocation>
        <location evidence="5">Cytoplasm</location>
    </subcellularLocation>
    <text evidence="5">Assembles at midcell at the inner surface of the cytoplasmic membrane.</text>
</comment>
<evidence type="ECO:0000256" key="4">
    <source>
        <dbReference type="ARBA" id="ARBA00023210"/>
    </source>
</evidence>